<feature type="region of interest" description="Disordered" evidence="1">
    <location>
        <begin position="150"/>
        <end position="214"/>
    </location>
</feature>
<feature type="compositionally biased region" description="Polar residues" evidence="1">
    <location>
        <begin position="197"/>
        <end position="206"/>
    </location>
</feature>
<dbReference type="InterPro" id="IPR022190">
    <property type="entry name" value="DUF3716"/>
</dbReference>
<dbReference type="EMBL" id="JAZHXI010000020">
    <property type="protein sequence ID" value="KAL2061105.1"/>
    <property type="molecule type" value="Genomic_DNA"/>
</dbReference>
<sequence length="373" mass="40916">MPTADSPNALKPEALTNAPFNTFHSQHDDPEADRSLQPKPELEKRTPSPTSKPHSNYTSFLDRLKLVPEVRSSIPWRPGQELPPEKALDSTRVQQRGATLLSTRGNVMATPCELCAGGYGRFVVCVTLKNWFQGACSSCIFTSKGNKCSLRTQTSGTEDGRALRHHIDTPESHRSNPEKSSKKRKRSSVPGPKRSTALPTTYSSIYPQLDHPRAASPDLDMLLQAQIARDQMEEGESESESPVGDPPQPSQHPSRPNVAKPELPVRIPAVPSPYRSRPENQKPKARPLFSRDAAPMSQTGNETSHPVSSATWQDYSGRSKGSSMVSGIESFEKAKQRELYGIIGQCQGGIDDLQRQLDTLKALFGINSQGPMG</sequence>
<name>A0ABR4BTY2_9HELO</name>
<feature type="compositionally biased region" description="Polar residues" evidence="1">
    <location>
        <begin position="296"/>
        <end position="322"/>
    </location>
</feature>
<evidence type="ECO:0000256" key="1">
    <source>
        <dbReference type="SAM" id="MobiDB-lite"/>
    </source>
</evidence>
<accession>A0ABR4BTY2</accession>
<evidence type="ECO:0000313" key="3">
    <source>
        <dbReference type="Proteomes" id="UP001595075"/>
    </source>
</evidence>
<feature type="region of interest" description="Disordered" evidence="1">
    <location>
        <begin position="1"/>
        <end position="58"/>
    </location>
</feature>
<protein>
    <submittedName>
        <fullName evidence="2">Uncharacterized protein</fullName>
    </submittedName>
</protein>
<feature type="compositionally biased region" description="Basic and acidic residues" evidence="1">
    <location>
        <begin position="158"/>
        <end position="180"/>
    </location>
</feature>
<gene>
    <name evidence="2" type="ORF">VTL71DRAFT_9157</name>
</gene>
<proteinExistence type="predicted"/>
<dbReference type="Pfam" id="PF12511">
    <property type="entry name" value="DUF3716"/>
    <property type="match status" value="1"/>
</dbReference>
<feature type="region of interest" description="Disordered" evidence="1">
    <location>
        <begin position="229"/>
        <end position="322"/>
    </location>
</feature>
<organism evidence="2 3">
    <name type="scientific">Oculimacula yallundae</name>
    <dbReference type="NCBI Taxonomy" id="86028"/>
    <lineage>
        <taxon>Eukaryota</taxon>
        <taxon>Fungi</taxon>
        <taxon>Dikarya</taxon>
        <taxon>Ascomycota</taxon>
        <taxon>Pezizomycotina</taxon>
        <taxon>Leotiomycetes</taxon>
        <taxon>Helotiales</taxon>
        <taxon>Ploettnerulaceae</taxon>
        <taxon>Oculimacula</taxon>
    </lineage>
</organism>
<feature type="compositionally biased region" description="Basic and acidic residues" evidence="1">
    <location>
        <begin position="25"/>
        <end position="46"/>
    </location>
</feature>
<evidence type="ECO:0000313" key="2">
    <source>
        <dbReference type="EMBL" id="KAL2061105.1"/>
    </source>
</evidence>
<feature type="compositionally biased region" description="Polar residues" evidence="1">
    <location>
        <begin position="47"/>
        <end position="58"/>
    </location>
</feature>
<dbReference type="Proteomes" id="UP001595075">
    <property type="component" value="Unassembled WGS sequence"/>
</dbReference>
<comment type="caution">
    <text evidence="2">The sequence shown here is derived from an EMBL/GenBank/DDBJ whole genome shotgun (WGS) entry which is preliminary data.</text>
</comment>
<keyword evidence="3" id="KW-1185">Reference proteome</keyword>
<feature type="region of interest" description="Disordered" evidence="1">
    <location>
        <begin position="72"/>
        <end position="91"/>
    </location>
</feature>
<reference evidence="2 3" key="1">
    <citation type="journal article" date="2024" name="Commun. Biol.">
        <title>Comparative genomic analysis of thermophilic fungi reveals convergent evolutionary adaptations and gene losses.</title>
        <authorList>
            <person name="Steindorff A.S."/>
            <person name="Aguilar-Pontes M.V."/>
            <person name="Robinson A.J."/>
            <person name="Andreopoulos B."/>
            <person name="LaButti K."/>
            <person name="Kuo A."/>
            <person name="Mondo S."/>
            <person name="Riley R."/>
            <person name="Otillar R."/>
            <person name="Haridas S."/>
            <person name="Lipzen A."/>
            <person name="Grimwood J."/>
            <person name="Schmutz J."/>
            <person name="Clum A."/>
            <person name="Reid I.D."/>
            <person name="Moisan M.C."/>
            <person name="Butler G."/>
            <person name="Nguyen T.T.M."/>
            <person name="Dewar K."/>
            <person name="Conant G."/>
            <person name="Drula E."/>
            <person name="Henrissat B."/>
            <person name="Hansel C."/>
            <person name="Singer S."/>
            <person name="Hutchinson M.I."/>
            <person name="de Vries R.P."/>
            <person name="Natvig D.O."/>
            <person name="Powell A.J."/>
            <person name="Tsang A."/>
            <person name="Grigoriev I.V."/>
        </authorList>
    </citation>
    <scope>NUCLEOTIDE SEQUENCE [LARGE SCALE GENOMIC DNA]</scope>
    <source>
        <strain evidence="2 3">CBS 494.80</strain>
    </source>
</reference>